<feature type="transmembrane region" description="Helical" evidence="6">
    <location>
        <begin position="195"/>
        <end position="215"/>
    </location>
</feature>
<reference evidence="8" key="1">
    <citation type="journal article" date="2020" name="Stud. Mycol.">
        <title>101 Dothideomycetes genomes: a test case for predicting lifestyles and emergence of pathogens.</title>
        <authorList>
            <person name="Haridas S."/>
            <person name="Albert R."/>
            <person name="Binder M."/>
            <person name="Bloem J."/>
            <person name="Labutti K."/>
            <person name="Salamov A."/>
            <person name="Andreopoulos B."/>
            <person name="Baker S."/>
            <person name="Barry K."/>
            <person name="Bills G."/>
            <person name="Bluhm B."/>
            <person name="Cannon C."/>
            <person name="Castanera R."/>
            <person name="Culley D."/>
            <person name="Daum C."/>
            <person name="Ezra D."/>
            <person name="Gonzalez J."/>
            <person name="Henrissat B."/>
            <person name="Kuo A."/>
            <person name="Liang C."/>
            <person name="Lipzen A."/>
            <person name="Lutzoni F."/>
            <person name="Magnuson J."/>
            <person name="Mondo S."/>
            <person name="Nolan M."/>
            <person name="Ohm R."/>
            <person name="Pangilinan J."/>
            <person name="Park H.-J."/>
            <person name="Ramirez L."/>
            <person name="Alfaro M."/>
            <person name="Sun H."/>
            <person name="Tritt A."/>
            <person name="Yoshinaga Y."/>
            <person name="Zwiers L.-H."/>
            <person name="Turgeon B."/>
            <person name="Goodwin S."/>
            <person name="Spatafora J."/>
            <person name="Crous P."/>
            <person name="Grigoriev I."/>
        </authorList>
    </citation>
    <scope>NUCLEOTIDE SEQUENCE</scope>
    <source>
        <strain evidence="8">CBS 675.92</strain>
    </source>
</reference>
<feature type="domain" description="Major facilitator superfamily (MFS) profile" evidence="7">
    <location>
        <begin position="125"/>
        <end position="608"/>
    </location>
</feature>
<feature type="transmembrane region" description="Helical" evidence="6">
    <location>
        <begin position="221"/>
        <end position="243"/>
    </location>
</feature>
<evidence type="ECO:0000313" key="9">
    <source>
        <dbReference type="Proteomes" id="UP000800035"/>
    </source>
</evidence>
<dbReference type="GO" id="GO:0022857">
    <property type="term" value="F:transmembrane transporter activity"/>
    <property type="evidence" value="ECO:0007669"/>
    <property type="project" value="InterPro"/>
</dbReference>
<sequence length="623" mass="67910">MQSIISTSSSLDTSSPQSPPSERNSQYWGQSWTATGAPTIAKLAQNAARRSGLSSFSHISLDEEDREKLYDHDDDHHQGKIDNIYVEDNEKQGADSSSPSETASRIIAPLSRPQTPDPPKTKTNEIAFIFITCIAQLLSLSALNQTVAPVLVLAEYFHVEDYGNLSWFSASFSMSVGTFILPAGRLGDMYGHKKIYLAGWLWFCVWSLITGFSYASDHVLFSIFRAFQGIGPALLVPNAVALIGRTLPVGQKRMIGFACFGACGPLGATVGALFSALLAEHAWWPWSFWILSIVCLIVMGLAYLILPSDDLDSTIAEGRQRPKFDYWGTLTGVLGLVLVNFALNQAPLVTWSNPYIGTLLAVGCLFLIAFILVELYATDFPLIPIRGLRMDAVFALTCIVAGWASHGIWAYYLYLGLEHLRGHTALLTSAETSPVAITGVLFAFSTVWLIQRFGVSYVMFIAMTCFMTGSLLLVTMPIDQTYWAQTFVSVLIMPGAMNLSYPAASILMSSALPKEQQGIAASLVSTLVNYSISCGLGFAGTIDRYTTEHEARKRGIIGRPAPISDRSDEAAEIRLVGFKAVLWFSVALGAVGMAIAGLFIIVVERRKRLKRAREGQESDGIAG</sequence>
<keyword evidence="4 6" id="KW-0472">Membrane</keyword>
<keyword evidence="3 6" id="KW-1133">Transmembrane helix</keyword>
<accession>A0A6A5TYQ8</accession>
<feature type="transmembrane region" description="Helical" evidence="6">
    <location>
        <begin position="255"/>
        <end position="277"/>
    </location>
</feature>
<dbReference type="InterPro" id="IPR036259">
    <property type="entry name" value="MFS_trans_sf"/>
</dbReference>
<dbReference type="EMBL" id="ML976988">
    <property type="protein sequence ID" value="KAF1958013.1"/>
    <property type="molecule type" value="Genomic_DNA"/>
</dbReference>
<feature type="transmembrane region" description="Helical" evidence="6">
    <location>
        <begin position="126"/>
        <end position="145"/>
    </location>
</feature>
<evidence type="ECO:0000256" key="6">
    <source>
        <dbReference type="SAM" id="Phobius"/>
    </source>
</evidence>
<dbReference type="SUPFAM" id="SSF103473">
    <property type="entry name" value="MFS general substrate transporter"/>
    <property type="match status" value="1"/>
</dbReference>
<dbReference type="Proteomes" id="UP000800035">
    <property type="component" value="Unassembled WGS sequence"/>
</dbReference>
<dbReference type="InterPro" id="IPR011701">
    <property type="entry name" value="MFS"/>
</dbReference>
<feature type="transmembrane region" description="Helical" evidence="6">
    <location>
        <begin position="390"/>
        <end position="412"/>
    </location>
</feature>
<evidence type="ECO:0000256" key="3">
    <source>
        <dbReference type="ARBA" id="ARBA00022989"/>
    </source>
</evidence>
<evidence type="ECO:0000256" key="4">
    <source>
        <dbReference type="ARBA" id="ARBA00023136"/>
    </source>
</evidence>
<evidence type="ECO:0000256" key="2">
    <source>
        <dbReference type="ARBA" id="ARBA00022692"/>
    </source>
</evidence>
<organism evidence="8 9">
    <name type="scientific">Byssothecium circinans</name>
    <dbReference type="NCBI Taxonomy" id="147558"/>
    <lineage>
        <taxon>Eukaryota</taxon>
        <taxon>Fungi</taxon>
        <taxon>Dikarya</taxon>
        <taxon>Ascomycota</taxon>
        <taxon>Pezizomycotina</taxon>
        <taxon>Dothideomycetes</taxon>
        <taxon>Pleosporomycetidae</taxon>
        <taxon>Pleosporales</taxon>
        <taxon>Massarineae</taxon>
        <taxon>Massarinaceae</taxon>
        <taxon>Byssothecium</taxon>
    </lineage>
</organism>
<feature type="region of interest" description="Disordered" evidence="5">
    <location>
        <begin position="90"/>
        <end position="120"/>
    </location>
</feature>
<feature type="compositionally biased region" description="Low complexity" evidence="5">
    <location>
        <begin position="1"/>
        <end position="16"/>
    </location>
</feature>
<dbReference type="CDD" id="cd17476">
    <property type="entry name" value="MFS_Amf1_MDR_like"/>
    <property type="match status" value="1"/>
</dbReference>
<gene>
    <name evidence="8" type="ORF">CC80DRAFT_470198</name>
</gene>
<feature type="compositionally biased region" description="Polar residues" evidence="5">
    <location>
        <begin position="22"/>
        <end position="32"/>
    </location>
</feature>
<feature type="transmembrane region" description="Helical" evidence="6">
    <location>
        <begin position="283"/>
        <end position="306"/>
    </location>
</feature>
<feature type="region of interest" description="Disordered" evidence="5">
    <location>
        <begin position="1"/>
        <end position="32"/>
    </location>
</feature>
<name>A0A6A5TYQ8_9PLEO</name>
<feature type="transmembrane region" description="Helical" evidence="6">
    <location>
        <begin position="432"/>
        <end position="450"/>
    </location>
</feature>
<dbReference type="GO" id="GO:0016020">
    <property type="term" value="C:membrane"/>
    <property type="evidence" value="ECO:0007669"/>
    <property type="project" value="UniProtKB-SubCell"/>
</dbReference>
<feature type="transmembrane region" description="Helical" evidence="6">
    <location>
        <begin position="457"/>
        <end position="476"/>
    </location>
</feature>
<dbReference type="AlphaFoldDB" id="A0A6A5TYQ8"/>
<dbReference type="PANTHER" id="PTHR42718:SF1">
    <property type="entry name" value="LOW AFFINITY AMMONIUM TRANSPORTER"/>
    <property type="match status" value="1"/>
</dbReference>
<evidence type="ECO:0000256" key="5">
    <source>
        <dbReference type="SAM" id="MobiDB-lite"/>
    </source>
</evidence>
<dbReference type="Pfam" id="PF07690">
    <property type="entry name" value="MFS_1"/>
    <property type="match status" value="1"/>
</dbReference>
<feature type="transmembrane region" description="Helical" evidence="6">
    <location>
        <begin position="355"/>
        <end position="378"/>
    </location>
</feature>
<feature type="transmembrane region" description="Helical" evidence="6">
    <location>
        <begin position="165"/>
        <end position="183"/>
    </location>
</feature>
<feature type="transmembrane region" description="Helical" evidence="6">
    <location>
        <begin position="519"/>
        <end position="542"/>
    </location>
</feature>
<evidence type="ECO:0000313" key="8">
    <source>
        <dbReference type="EMBL" id="KAF1958013.1"/>
    </source>
</evidence>
<dbReference type="OrthoDB" id="2428527at2759"/>
<feature type="transmembrane region" description="Helical" evidence="6">
    <location>
        <begin position="326"/>
        <end position="343"/>
    </location>
</feature>
<keyword evidence="9" id="KW-1185">Reference proteome</keyword>
<keyword evidence="2 6" id="KW-0812">Transmembrane</keyword>
<proteinExistence type="predicted"/>
<comment type="subcellular location">
    <subcellularLocation>
        <location evidence="1">Membrane</location>
        <topology evidence="1">Multi-pass membrane protein</topology>
    </subcellularLocation>
</comment>
<dbReference type="InterPro" id="IPR020846">
    <property type="entry name" value="MFS_dom"/>
</dbReference>
<feature type="transmembrane region" description="Helical" evidence="6">
    <location>
        <begin position="482"/>
        <end position="507"/>
    </location>
</feature>
<feature type="transmembrane region" description="Helical" evidence="6">
    <location>
        <begin position="581"/>
        <end position="603"/>
    </location>
</feature>
<feature type="compositionally biased region" description="Polar residues" evidence="5">
    <location>
        <begin position="94"/>
        <end position="103"/>
    </location>
</feature>
<dbReference type="PANTHER" id="PTHR42718">
    <property type="entry name" value="MAJOR FACILITATOR SUPERFAMILY MULTIDRUG TRANSPORTER MFSC"/>
    <property type="match status" value="1"/>
</dbReference>
<evidence type="ECO:0000256" key="1">
    <source>
        <dbReference type="ARBA" id="ARBA00004141"/>
    </source>
</evidence>
<evidence type="ECO:0000259" key="7">
    <source>
        <dbReference type="PROSITE" id="PS50850"/>
    </source>
</evidence>
<protein>
    <submittedName>
        <fullName evidence="8">MFS general substrate transporter</fullName>
    </submittedName>
</protein>
<dbReference type="PROSITE" id="PS50850">
    <property type="entry name" value="MFS"/>
    <property type="match status" value="1"/>
</dbReference>
<dbReference type="Gene3D" id="1.20.1250.20">
    <property type="entry name" value="MFS general substrate transporter like domains"/>
    <property type="match status" value="2"/>
</dbReference>